<name>A0ABX8BFI5_9BACT</name>
<evidence type="ECO:0000259" key="1">
    <source>
        <dbReference type="Pfam" id="PF01738"/>
    </source>
</evidence>
<proteinExistence type="predicted"/>
<accession>A0ABX8BFI5</accession>
<feature type="domain" description="Dienelactone hydrolase" evidence="1">
    <location>
        <begin position="62"/>
        <end position="293"/>
    </location>
</feature>
<dbReference type="InterPro" id="IPR051049">
    <property type="entry name" value="Dienelactone_hydrolase-like"/>
</dbReference>
<dbReference type="InterPro" id="IPR029058">
    <property type="entry name" value="AB_hydrolase_fold"/>
</dbReference>
<dbReference type="SUPFAM" id="SSF53474">
    <property type="entry name" value="alpha/beta-Hydrolases"/>
    <property type="match status" value="1"/>
</dbReference>
<dbReference type="Proteomes" id="UP000676506">
    <property type="component" value="Chromosome 2"/>
</dbReference>
<organism evidence="2 3">
    <name type="scientific">Chloracidobacterium validum</name>
    <dbReference type="NCBI Taxonomy" id="2821543"/>
    <lineage>
        <taxon>Bacteria</taxon>
        <taxon>Pseudomonadati</taxon>
        <taxon>Acidobacteriota</taxon>
        <taxon>Terriglobia</taxon>
        <taxon>Terriglobales</taxon>
        <taxon>Acidobacteriaceae</taxon>
        <taxon>Chloracidobacterium</taxon>
    </lineage>
</organism>
<keyword evidence="3" id="KW-1185">Reference proteome</keyword>
<gene>
    <name evidence="2" type="ORF">J8C06_12960</name>
</gene>
<protein>
    <submittedName>
        <fullName evidence="2">Dienelactone hydrolase family protein</fullName>
    </submittedName>
</protein>
<dbReference type="EMBL" id="CP072649">
    <property type="protein sequence ID" value="QUW04675.1"/>
    <property type="molecule type" value="Genomic_DNA"/>
</dbReference>
<keyword evidence="2" id="KW-0378">Hydrolase</keyword>
<sequence length="296" mass="32520">MFDHHLTSLLPDTERSRREFVLTSLAAGFALAVQPISAQTISTDTKGITADEVKVPAADIEFPAYRTMPEQGKRFPVVIVIPEIFGVHEHIKDVCRRLAKVGYMAIAPELFARQGDVSKLENIGEVISKVVSKVPDAQALSDLTRCVDYAAATGRGDLKRVAVTGFCWGGRMTWLFAAHEPRVKAAAAWYGSLVANPRNNPDFKPDPLRPKFPIDFAPTLATPVLGLYGGKDQGIPLETVEHMREALAKGKSGSKIIVYPDAPHGFHADYRPSYRKDEAQAAWQEMLAWFKAHGVA</sequence>
<dbReference type="Pfam" id="PF01738">
    <property type="entry name" value="DLH"/>
    <property type="match status" value="1"/>
</dbReference>
<dbReference type="RefSeq" id="WP_211430564.1">
    <property type="nucleotide sequence ID" value="NZ_CP072649.1"/>
</dbReference>
<evidence type="ECO:0000313" key="2">
    <source>
        <dbReference type="EMBL" id="QUW04675.1"/>
    </source>
</evidence>
<dbReference type="Gene3D" id="3.40.50.1820">
    <property type="entry name" value="alpha/beta hydrolase"/>
    <property type="match status" value="1"/>
</dbReference>
<dbReference type="PANTHER" id="PTHR46623">
    <property type="entry name" value="CARBOXYMETHYLENEBUTENOLIDASE-RELATED"/>
    <property type="match status" value="1"/>
</dbReference>
<evidence type="ECO:0000313" key="3">
    <source>
        <dbReference type="Proteomes" id="UP000676506"/>
    </source>
</evidence>
<dbReference type="GO" id="GO:0016787">
    <property type="term" value="F:hydrolase activity"/>
    <property type="evidence" value="ECO:0007669"/>
    <property type="project" value="UniProtKB-KW"/>
</dbReference>
<dbReference type="InterPro" id="IPR002925">
    <property type="entry name" value="Dienelactn_hydro"/>
</dbReference>
<reference evidence="2 3" key="1">
    <citation type="submission" date="2021-03" db="EMBL/GenBank/DDBJ databases">
        <title>Genomic and phenotypic characterization of Chloracidobacterium isolates provides evidence for multiple species.</title>
        <authorList>
            <person name="Saini M.K."/>
            <person name="Costas A.M.G."/>
            <person name="Tank M."/>
            <person name="Bryant D.A."/>
        </authorList>
    </citation>
    <scope>NUCLEOTIDE SEQUENCE [LARGE SCALE GENOMIC DNA]</scope>
    <source>
        <strain evidence="2 3">BV2-C</strain>
    </source>
</reference>
<dbReference type="PANTHER" id="PTHR46623:SF6">
    <property type="entry name" value="ALPHA_BETA-HYDROLASES SUPERFAMILY PROTEIN"/>
    <property type="match status" value="1"/>
</dbReference>